<keyword evidence="5 14" id="KW-0808">Transferase</keyword>
<dbReference type="GO" id="GO:0046656">
    <property type="term" value="P:folic acid biosynthetic process"/>
    <property type="evidence" value="ECO:0007669"/>
    <property type="project" value="UniProtKB-KW"/>
</dbReference>
<sequence>MITAKVRFKFKDTRKIIKTTFYPDTYKNSDKKNIALIGIGCNIGNCIRRFKKLYLFLSSHPKIDIVKTSIIYKNPPFGYLNQNDFYNTIMIIKTDFSPMELLNFLLFTEKQFGRKRSFKNAPRTLDLDIIIFNEVKMNLKRLILPHPFFKERDSVLIPLILKDY</sequence>
<accession>A0A292YE76</accession>
<keyword evidence="15" id="KW-1185">Reference proteome</keyword>
<keyword evidence="8" id="KW-0067">ATP-binding</keyword>
<evidence type="ECO:0000256" key="9">
    <source>
        <dbReference type="ARBA" id="ARBA00022909"/>
    </source>
</evidence>
<name>A0A292YE76_9BACT</name>
<proteinExistence type="inferred from homology"/>
<dbReference type="Gene3D" id="3.30.70.560">
    <property type="entry name" value="7,8-Dihydro-6-hydroxymethylpterin-pyrophosphokinase HPPK"/>
    <property type="match status" value="1"/>
</dbReference>
<evidence type="ECO:0000256" key="7">
    <source>
        <dbReference type="ARBA" id="ARBA00022777"/>
    </source>
</evidence>
<evidence type="ECO:0000256" key="4">
    <source>
        <dbReference type="ARBA" id="ARBA00016218"/>
    </source>
</evidence>
<organism evidence="14 15">
    <name type="scientific">Lebetimonas natsushimae</name>
    <dbReference type="NCBI Taxonomy" id="1936991"/>
    <lineage>
        <taxon>Bacteria</taxon>
        <taxon>Pseudomonadati</taxon>
        <taxon>Campylobacterota</taxon>
        <taxon>Epsilonproteobacteria</taxon>
        <taxon>Nautiliales</taxon>
        <taxon>Nautiliaceae</taxon>
        <taxon>Lebetimonas</taxon>
    </lineage>
</organism>
<dbReference type="UniPathway" id="UPA00077">
    <property type="reaction ID" value="UER00155"/>
</dbReference>
<dbReference type="GO" id="GO:0005524">
    <property type="term" value="F:ATP binding"/>
    <property type="evidence" value="ECO:0007669"/>
    <property type="project" value="UniProtKB-KW"/>
</dbReference>
<keyword evidence="9" id="KW-0289">Folate biosynthesis</keyword>
<dbReference type="CDD" id="cd00483">
    <property type="entry name" value="HPPK"/>
    <property type="match status" value="1"/>
</dbReference>
<evidence type="ECO:0000256" key="12">
    <source>
        <dbReference type="ARBA" id="ARBA00033413"/>
    </source>
</evidence>
<evidence type="ECO:0000313" key="15">
    <source>
        <dbReference type="Proteomes" id="UP000217944"/>
    </source>
</evidence>
<evidence type="ECO:0000256" key="6">
    <source>
        <dbReference type="ARBA" id="ARBA00022741"/>
    </source>
</evidence>
<evidence type="ECO:0000256" key="11">
    <source>
        <dbReference type="ARBA" id="ARBA00029766"/>
    </source>
</evidence>
<dbReference type="EC" id="2.7.6.3" evidence="3"/>
<evidence type="ECO:0000313" key="14">
    <source>
        <dbReference type="EMBL" id="GAX87898.1"/>
    </source>
</evidence>
<dbReference type="PANTHER" id="PTHR43071">
    <property type="entry name" value="2-AMINO-4-HYDROXY-6-HYDROXYMETHYLDIHYDROPTERIDINE PYROPHOSPHOKINASE"/>
    <property type="match status" value="1"/>
</dbReference>
<dbReference type="GO" id="GO:0016301">
    <property type="term" value="F:kinase activity"/>
    <property type="evidence" value="ECO:0007669"/>
    <property type="project" value="UniProtKB-KW"/>
</dbReference>
<dbReference type="Pfam" id="PF01288">
    <property type="entry name" value="HPPK"/>
    <property type="match status" value="1"/>
</dbReference>
<dbReference type="PROSITE" id="PS00794">
    <property type="entry name" value="HPPK"/>
    <property type="match status" value="1"/>
</dbReference>
<evidence type="ECO:0000256" key="5">
    <source>
        <dbReference type="ARBA" id="ARBA00022679"/>
    </source>
</evidence>
<dbReference type="Proteomes" id="UP000217944">
    <property type="component" value="Unassembled WGS sequence"/>
</dbReference>
<gene>
    <name evidence="14" type="ORF">LNAT_P1195</name>
</gene>
<evidence type="ECO:0000256" key="1">
    <source>
        <dbReference type="ARBA" id="ARBA00005051"/>
    </source>
</evidence>
<protein>
    <recommendedName>
        <fullName evidence="4">2-amino-4-hydroxy-6-hydroxymethyldihydropteridine pyrophosphokinase</fullName>
        <ecNumber evidence="3">2.7.6.3</ecNumber>
    </recommendedName>
    <alternativeName>
        <fullName evidence="11">6-hydroxymethyl-7,8-dihydropterin pyrophosphokinase</fullName>
    </alternativeName>
    <alternativeName>
        <fullName evidence="12">7,8-dihydro-6-hydroxymethylpterin-pyrophosphokinase</fullName>
    </alternativeName>
</protein>
<dbReference type="NCBIfam" id="TIGR01498">
    <property type="entry name" value="folK"/>
    <property type="match status" value="1"/>
</dbReference>
<dbReference type="InterPro" id="IPR000550">
    <property type="entry name" value="Hppk"/>
</dbReference>
<dbReference type="SUPFAM" id="SSF55083">
    <property type="entry name" value="6-hydroxymethyl-7,8-dihydropterin pyrophosphokinase, HPPK"/>
    <property type="match status" value="1"/>
</dbReference>
<dbReference type="RefSeq" id="WP_238594010.1">
    <property type="nucleotide sequence ID" value="NZ_BDME01000002.1"/>
</dbReference>
<evidence type="ECO:0000256" key="8">
    <source>
        <dbReference type="ARBA" id="ARBA00022840"/>
    </source>
</evidence>
<comment type="pathway">
    <text evidence="1">Cofactor biosynthesis; tetrahydrofolate biosynthesis; 2-amino-4-hydroxy-6-hydroxymethyl-7,8-dihydropteridine diphosphate from 7,8-dihydroneopterin triphosphate: step 4/4.</text>
</comment>
<comment type="caution">
    <text evidence="14">The sequence shown here is derived from an EMBL/GenBank/DDBJ whole genome shotgun (WGS) entry which is preliminary data.</text>
</comment>
<evidence type="ECO:0000256" key="10">
    <source>
        <dbReference type="ARBA" id="ARBA00029409"/>
    </source>
</evidence>
<dbReference type="EMBL" id="BDME01000002">
    <property type="protein sequence ID" value="GAX87898.1"/>
    <property type="molecule type" value="Genomic_DNA"/>
</dbReference>
<keyword evidence="7 14" id="KW-0418">Kinase</keyword>
<evidence type="ECO:0000256" key="3">
    <source>
        <dbReference type="ARBA" id="ARBA00013253"/>
    </source>
</evidence>
<evidence type="ECO:0000256" key="2">
    <source>
        <dbReference type="ARBA" id="ARBA00005810"/>
    </source>
</evidence>
<evidence type="ECO:0000259" key="13">
    <source>
        <dbReference type="PROSITE" id="PS00794"/>
    </source>
</evidence>
<reference evidence="14 15" key="1">
    <citation type="journal article" date="2017" name="Syst. Appl. Microbiol.">
        <title>Lebetimonas natsushimae sp. nov., a novel strictly anaerobic, moderately thermophilic chemoautotroph isolated from a deep-sea hydrothermal vent polychaete nest in the Mid-Okinawa Trough.</title>
        <authorList>
            <person name="Nagata R."/>
            <person name="Takaki Y."/>
            <person name="Tame A."/>
            <person name="Nunoura T."/>
            <person name="Muto H."/>
            <person name="Mino S."/>
            <person name="Sawayama S."/>
            <person name="Takai K."/>
            <person name="Nakagawa S."/>
        </authorList>
    </citation>
    <scope>NUCLEOTIDE SEQUENCE [LARGE SCALE GENOMIC DNA]</scope>
    <source>
        <strain evidence="14 15">HS1857</strain>
    </source>
</reference>
<comment type="function">
    <text evidence="10">Catalyzes the transfer of pyrophosphate from adenosine triphosphate (ATP) to 6-hydroxymethyl-7,8-dihydropterin, an enzymatic step in folate biosynthesis pathway.</text>
</comment>
<dbReference type="PANTHER" id="PTHR43071:SF1">
    <property type="entry name" value="2-AMINO-4-HYDROXY-6-HYDROXYMETHYLDIHYDROPTERIDINE PYROPHOSPHOKINASE"/>
    <property type="match status" value="1"/>
</dbReference>
<dbReference type="AlphaFoldDB" id="A0A292YE76"/>
<feature type="domain" description="7,8-dihydro-6-hydroxymethylpterin-pyrophosphokinase" evidence="13">
    <location>
        <begin position="119"/>
        <end position="130"/>
    </location>
</feature>
<comment type="similarity">
    <text evidence="2">Belongs to the HPPK family.</text>
</comment>
<dbReference type="GO" id="GO:0046654">
    <property type="term" value="P:tetrahydrofolate biosynthetic process"/>
    <property type="evidence" value="ECO:0007669"/>
    <property type="project" value="UniProtKB-UniPathway"/>
</dbReference>
<dbReference type="InterPro" id="IPR035907">
    <property type="entry name" value="Hppk_sf"/>
</dbReference>
<dbReference type="GO" id="GO:0003848">
    <property type="term" value="F:2-amino-4-hydroxy-6-hydroxymethyldihydropteridine diphosphokinase activity"/>
    <property type="evidence" value="ECO:0007669"/>
    <property type="project" value="UniProtKB-EC"/>
</dbReference>
<keyword evidence="6" id="KW-0547">Nucleotide-binding</keyword>